<reference evidence="2" key="1">
    <citation type="submission" date="2016-10" db="EMBL/GenBank/DDBJ databases">
        <title>Sequence of Gallionella enrichment culture.</title>
        <authorList>
            <person name="Poehlein A."/>
            <person name="Muehling M."/>
            <person name="Daniel R."/>
        </authorList>
    </citation>
    <scope>NUCLEOTIDE SEQUENCE</scope>
</reference>
<dbReference type="SUPFAM" id="SSF54285">
    <property type="entry name" value="MoaD/ThiS"/>
    <property type="match status" value="1"/>
</dbReference>
<dbReference type="InterPro" id="IPR016155">
    <property type="entry name" value="Mopterin_synth/thiamin_S_b"/>
</dbReference>
<dbReference type="CDD" id="cd17040">
    <property type="entry name" value="Ubl_MoaD_like"/>
    <property type="match status" value="1"/>
</dbReference>
<dbReference type="Pfam" id="PF14451">
    <property type="entry name" value="Ub-Mut7C"/>
    <property type="match status" value="1"/>
</dbReference>
<sequence>MRTVPTASPVPPDPAPGQVAHITLKLMATLTDYLPPPRQGHQIGLDLPAGTTIQDVVERFRLPWQLVHLVLVDGVYIYPDQRDIRALRDGETLAIWPPVAGG</sequence>
<proteinExistence type="predicted"/>
<gene>
    <name evidence="2" type="ORF">GALL_462050</name>
</gene>
<dbReference type="InterPro" id="IPR012675">
    <property type="entry name" value="Beta-grasp_dom_sf"/>
</dbReference>
<evidence type="ECO:0000259" key="1">
    <source>
        <dbReference type="Pfam" id="PF14451"/>
    </source>
</evidence>
<accession>A0A1J5Q8A1</accession>
<dbReference type="Gene3D" id="3.10.20.30">
    <property type="match status" value="1"/>
</dbReference>
<dbReference type="AlphaFoldDB" id="A0A1J5Q8A1"/>
<feature type="domain" description="Ubiquitin Mut7-C" evidence="1">
    <location>
        <begin position="21"/>
        <end position="97"/>
    </location>
</feature>
<dbReference type="EMBL" id="MLJW01003385">
    <property type="protein sequence ID" value="OIQ72173.1"/>
    <property type="molecule type" value="Genomic_DNA"/>
</dbReference>
<dbReference type="InterPro" id="IPR027798">
    <property type="entry name" value="Ub_Mut7C"/>
</dbReference>
<name>A0A1J5Q8A1_9ZZZZ</name>
<protein>
    <recommendedName>
        <fullName evidence="1">Ubiquitin Mut7-C domain-containing protein</fullName>
    </recommendedName>
</protein>
<comment type="caution">
    <text evidence="2">The sequence shown here is derived from an EMBL/GenBank/DDBJ whole genome shotgun (WGS) entry which is preliminary data.</text>
</comment>
<organism evidence="2">
    <name type="scientific">mine drainage metagenome</name>
    <dbReference type="NCBI Taxonomy" id="410659"/>
    <lineage>
        <taxon>unclassified sequences</taxon>
        <taxon>metagenomes</taxon>
        <taxon>ecological metagenomes</taxon>
    </lineage>
</organism>
<evidence type="ECO:0000313" key="2">
    <source>
        <dbReference type="EMBL" id="OIQ72173.1"/>
    </source>
</evidence>